<dbReference type="InterPro" id="IPR041679">
    <property type="entry name" value="DNA2/NAM7-like_C"/>
</dbReference>
<accession>A0A0H2RJ64</accession>
<feature type="domain" description="DNA2/NAM7 helicase-like C-terminal" evidence="1">
    <location>
        <begin position="3"/>
        <end position="80"/>
    </location>
</feature>
<proteinExistence type="predicted"/>
<keyword evidence="3" id="KW-1185">Reference proteome</keyword>
<dbReference type="InParanoid" id="A0A0H2RJ64"/>
<feature type="non-terminal residue" evidence="2">
    <location>
        <position position="100"/>
    </location>
</feature>
<dbReference type="Proteomes" id="UP000053477">
    <property type="component" value="Unassembled WGS sequence"/>
</dbReference>
<dbReference type="AlphaFoldDB" id="A0A0H2RJ64"/>
<evidence type="ECO:0000259" key="1">
    <source>
        <dbReference type="Pfam" id="PF13087"/>
    </source>
</evidence>
<sequence>KNYCVITPYDGQRSVLQDALKAEGLRWDNVFNVDSFQGNEADYILLSVVRTEAPGFLKSKQRVNVMLTRCKKGMVIISNCAFMHKPNVRRTLLGELCNYW</sequence>
<reference evidence="2 3" key="1">
    <citation type="submission" date="2015-04" db="EMBL/GenBank/DDBJ databases">
        <title>Complete genome sequence of Schizopora paradoxa KUC8140, a cosmopolitan wood degrader in East Asia.</title>
        <authorList>
            <consortium name="DOE Joint Genome Institute"/>
            <person name="Min B."/>
            <person name="Park H."/>
            <person name="Jang Y."/>
            <person name="Kim J.-J."/>
            <person name="Kim K.H."/>
            <person name="Pangilinan J."/>
            <person name="Lipzen A."/>
            <person name="Riley R."/>
            <person name="Grigoriev I.V."/>
            <person name="Spatafora J.W."/>
            <person name="Choi I.-G."/>
        </authorList>
    </citation>
    <scope>NUCLEOTIDE SEQUENCE [LARGE SCALE GENOMIC DNA]</scope>
    <source>
        <strain evidence="2 3">KUC8140</strain>
    </source>
</reference>
<evidence type="ECO:0000313" key="2">
    <source>
        <dbReference type="EMBL" id="KLO11672.1"/>
    </source>
</evidence>
<dbReference type="PANTHER" id="PTHR10887">
    <property type="entry name" value="DNA2/NAM7 HELICASE FAMILY"/>
    <property type="match status" value="1"/>
</dbReference>
<protein>
    <recommendedName>
        <fullName evidence="1">DNA2/NAM7 helicase-like C-terminal domain-containing protein</fullName>
    </recommendedName>
</protein>
<dbReference type="CDD" id="cd18808">
    <property type="entry name" value="SF1_C_Upf1"/>
    <property type="match status" value="1"/>
</dbReference>
<dbReference type="InterPro" id="IPR027417">
    <property type="entry name" value="P-loop_NTPase"/>
</dbReference>
<dbReference type="SUPFAM" id="SSF52540">
    <property type="entry name" value="P-loop containing nucleoside triphosphate hydrolases"/>
    <property type="match status" value="1"/>
</dbReference>
<dbReference type="InterPro" id="IPR047187">
    <property type="entry name" value="SF1_C_Upf1"/>
</dbReference>
<dbReference type="EMBL" id="KQ085995">
    <property type="protein sequence ID" value="KLO11672.1"/>
    <property type="molecule type" value="Genomic_DNA"/>
</dbReference>
<organism evidence="2 3">
    <name type="scientific">Schizopora paradoxa</name>
    <dbReference type="NCBI Taxonomy" id="27342"/>
    <lineage>
        <taxon>Eukaryota</taxon>
        <taxon>Fungi</taxon>
        <taxon>Dikarya</taxon>
        <taxon>Basidiomycota</taxon>
        <taxon>Agaricomycotina</taxon>
        <taxon>Agaricomycetes</taxon>
        <taxon>Hymenochaetales</taxon>
        <taxon>Schizoporaceae</taxon>
        <taxon>Schizopora</taxon>
    </lineage>
</organism>
<name>A0A0H2RJ64_9AGAM</name>
<gene>
    <name evidence="2" type="ORF">SCHPADRAFT_798767</name>
</gene>
<dbReference type="Gene3D" id="3.40.50.300">
    <property type="entry name" value="P-loop containing nucleotide triphosphate hydrolases"/>
    <property type="match status" value="1"/>
</dbReference>
<dbReference type="Pfam" id="PF13087">
    <property type="entry name" value="AAA_12"/>
    <property type="match status" value="1"/>
</dbReference>
<dbReference type="OrthoDB" id="6513042at2759"/>
<evidence type="ECO:0000313" key="3">
    <source>
        <dbReference type="Proteomes" id="UP000053477"/>
    </source>
</evidence>
<dbReference type="PANTHER" id="PTHR10887:SF495">
    <property type="entry name" value="HELICASE SENATAXIN ISOFORM X1-RELATED"/>
    <property type="match status" value="1"/>
</dbReference>
<feature type="non-terminal residue" evidence="2">
    <location>
        <position position="1"/>
    </location>
</feature>
<dbReference type="InterPro" id="IPR045055">
    <property type="entry name" value="DNA2/NAM7-like"/>
</dbReference>
<dbReference type="STRING" id="27342.A0A0H2RJ64"/>